<dbReference type="AlphaFoldDB" id="A0AAE6MN87"/>
<dbReference type="PANTHER" id="PTHR30195">
    <property type="entry name" value="TYPE I SITE-SPECIFIC DEOXYRIBONUCLEASE PROTEIN SUBUNIT M AND R"/>
    <property type="match status" value="1"/>
</dbReference>
<dbReference type="Gene3D" id="3.40.50.300">
    <property type="entry name" value="P-loop containing nucleotide triphosphate hydrolases"/>
    <property type="match status" value="1"/>
</dbReference>
<accession>A0AAE6MN87</accession>
<dbReference type="KEGG" id="hpaa:E5Q53_00975"/>
<dbReference type="InterPro" id="IPR027417">
    <property type="entry name" value="P-loop_NTPase"/>
</dbReference>
<evidence type="ECO:0000259" key="2">
    <source>
        <dbReference type="Pfam" id="PF12008"/>
    </source>
</evidence>
<keyword evidence="4" id="KW-0378">Hydrolase</keyword>
<protein>
    <submittedName>
        <fullName evidence="4">Type I restriction endonuclease subunit R</fullName>
    </submittedName>
</protein>
<dbReference type="Pfam" id="PF12008">
    <property type="entry name" value="EcoR124_C"/>
    <property type="match status" value="1"/>
</dbReference>
<dbReference type="EMBL" id="CP038817">
    <property type="protein sequence ID" value="QEN10142.1"/>
    <property type="molecule type" value="Genomic_DNA"/>
</dbReference>
<feature type="domain" description="Type I restriction enzyme R protein C-terminal" evidence="2">
    <location>
        <begin position="175"/>
        <end position="431"/>
    </location>
</feature>
<dbReference type="InterPro" id="IPR051268">
    <property type="entry name" value="Type-I_R_enzyme_R_subunit"/>
</dbReference>
<feature type="domain" description="Restriction endonuclease type I HsdR second RecA-like helicase" evidence="3">
    <location>
        <begin position="10"/>
        <end position="154"/>
    </location>
</feature>
<keyword evidence="1" id="KW-0680">Restriction system</keyword>
<keyword evidence="4" id="KW-0255">Endonuclease</keyword>
<name>A0AAE6MN87_HAEPH</name>
<evidence type="ECO:0000313" key="4">
    <source>
        <dbReference type="EMBL" id="QEN10142.1"/>
    </source>
</evidence>
<dbReference type="GO" id="GO:0004519">
    <property type="term" value="F:endonuclease activity"/>
    <property type="evidence" value="ECO:0007669"/>
    <property type="project" value="UniProtKB-KW"/>
</dbReference>
<dbReference type="InterPro" id="IPR022625">
    <property type="entry name" value="TypeI_RM_Rsu_C"/>
</dbReference>
<dbReference type="Proteomes" id="UP000323974">
    <property type="component" value="Chromosome"/>
</dbReference>
<dbReference type="REBASE" id="309973">
    <property type="entry name" value="HhaORF990P"/>
</dbReference>
<dbReference type="Gene3D" id="1.20.58.910">
    <property type="match status" value="1"/>
</dbReference>
<dbReference type="CDD" id="cd18800">
    <property type="entry name" value="SF2_C_EcoR124I-like"/>
    <property type="match status" value="1"/>
</dbReference>
<reference evidence="4 5" key="1">
    <citation type="submission" date="2019-04" db="EMBL/GenBank/DDBJ databases">
        <title>Complete Genome and Methylome Analysis of Haemophilus haemolyticus NEB129.</title>
        <authorList>
            <person name="Fomenkov A."/>
            <person name="Roberts R.J."/>
            <person name="Anton B.P."/>
            <person name="Vincze T."/>
        </authorList>
    </citation>
    <scope>NUCLEOTIDE SEQUENCE [LARGE SCALE GENOMIC DNA]</scope>
    <source>
        <strain evidence="4 5">NEB129</strain>
    </source>
</reference>
<dbReference type="PANTHER" id="PTHR30195:SF16">
    <property type="entry name" value="TYPE I RESTRICTION ENZYME ENDONUCLEASE SUBUNIT"/>
    <property type="match status" value="1"/>
</dbReference>
<organism evidence="4 5">
    <name type="scientific">Haemophilus parahaemolyticus</name>
    <dbReference type="NCBI Taxonomy" id="735"/>
    <lineage>
        <taxon>Bacteria</taxon>
        <taxon>Pseudomonadati</taxon>
        <taxon>Pseudomonadota</taxon>
        <taxon>Gammaproteobacteria</taxon>
        <taxon>Pasteurellales</taxon>
        <taxon>Pasteurellaceae</taxon>
        <taxon>Haemophilus</taxon>
    </lineage>
</organism>
<keyword evidence="4" id="KW-0540">Nuclease</keyword>
<evidence type="ECO:0000313" key="5">
    <source>
        <dbReference type="Proteomes" id="UP000323974"/>
    </source>
</evidence>
<dbReference type="InterPro" id="IPR055180">
    <property type="entry name" value="HsdR_RecA-like_helicase_dom_2"/>
</dbReference>
<dbReference type="Pfam" id="PF22679">
    <property type="entry name" value="T1R_D3-like"/>
    <property type="match status" value="1"/>
</dbReference>
<evidence type="ECO:0000259" key="3">
    <source>
        <dbReference type="Pfam" id="PF22679"/>
    </source>
</evidence>
<gene>
    <name evidence="4" type="ORF">E5Q53_00975</name>
</gene>
<sequence length="435" mass="50947">MAQFEKAERATQNGEHFADLKIATIFSYAANEAVSDGSGLIGEESTDLPVQINVSSRDHLDNYIEKYNRTFNTNFNSGERFYDYYRDIGQRVKNKEIDLLLVVNMFLTGFDAPTLNTLFVDKNLKYHGLIQAFSRTNRLYNDKKPFGNIVCFRNLKQAIDDALSLFSNKDAKSIVLVPEFDEIKTEYNQAVEALLKITPTYESVDELLTEEDELEFIKAFRLVMRLNTQLLTFSEYNQDETFLNKLDYANFASKYIDLRRKVDKYVKKQKVSVLNDVDFQLELLHSDKINVGYILGLLQRATKTKNFEQRKQYEAQVYDLLATEITLQNKQDLIAKFIDQNMPHFDEKTNVNEAFQTYWDAERERAYNEFCEAENLNKTNVRALLENYQHTKRLPRQDEMKELPNFKVGLFQRESLFNSLVAKTRSFIERFYVGM</sequence>
<dbReference type="GO" id="GO:0009307">
    <property type="term" value="P:DNA restriction-modification system"/>
    <property type="evidence" value="ECO:0007669"/>
    <property type="project" value="UniProtKB-KW"/>
</dbReference>
<evidence type="ECO:0000256" key="1">
    <source>
        <dbReference type="ARBA" id="ARBA00022747"/>
    </source>
</evidence>
<proteinExistence type="predicted"/>